<dbReference type="Proteomes" id="UP000186364">
    <property type="component" value="Unassembled WGS sequence"/>
</dbReference>
<sequence>MSNVLVPELSVRDWQASLRFYCECLGFSCRYAREAEGFAFLEREGAALMIDQIGLGRDFDAGLADLRGPLGRGVNLQIRATALAPICVALEAKGVAYIVTPEERWYAIGGGMESGQRQVVIADPDGYLLRLYEELGARPAIACPDLPSPS</sequence>
<keyword evidence="3" id="KW-0046">Antibiotic resistance</keyword>
<evidence type="ECO:0000313" key="6">
    <source>
        <dbReference type="Proteomes" id="UP000186364"/>
    </source>
</evidence>
<accession>A0A1Q9AX94</accession>
<dbReference type="RefSeq" id="WP_075627845.1">
    <property type="nucleotide sequence ID" value="NZ_FOAM01000002.1"/>
</dbReference>
<proteinExistence type="inferred from homology"/>
<dbReference type="EMBL" id="MKIP01000043">
    <property type="protein sequence ID" value="OLP60082.1"/>
    <property type="molecule type" value="Genomic_DNA"/>
</dbReference>
<dbReference type="InterPro" id="IPR029068">
    <property type="entry name" value="Glyas_Bleomycin-R_OHBP_Dase"/>
</dbReference>
<dbReference type="Pfam" id="PF00903">
    <property type="entry name" value="Glyoxalase"/>
    <property type="match status" value="1"/>
</dbReference>
<evidence type="ECO:0000313" key="5">
    <source>
        <dbReference type="EMBL" id="OLP60082.1"/>
    </source>
</evidence>
<keyword evidence="6" id="KW-1185">Reference proteome</keyword>
<comment type="similarity">
    <text evidence="1">Belongs to the bleomycin resistance protein family.</text>
</comment>
<reference evidence="5 6" key="1">
    <citation type="submission" date="2016-09" db="EMBL/GenBank/DDBJ databases">
        <title>Rhizobium sp. nov., a novel species isolated from the rice rhizosphere.</title>
        <authorList>
            <person name="Zhao J."/>
            <person name="Zhang X."/>
        </authorList>
    </citation>
    <scope>NUCLEOTIDE SEQUENCE [LARGE SCALE GENOMIC DNA]</scope>
    <source>
        <strain evidence="5 6">1.7048</strain>
    </source>
</reference>
<dbReference type="Gene3D" id="3.10.180.10">
    <property type="entry name" value="2,3-Dihydroxybiphenyl 1,2-Dioxygenase, domain 1"/>
    <property type="match status" value="1"/>
</dbReference>
<evidence type="ECO:0000256" key="1">
    <source>
        <dbReference type="ARBA" id="ARBA00011051"/>
    </source>
</evidence>
<protein>
    <recommendedName>
        <fullName evidence="2">Bleomycin resistance protein</fullName>
    </recommendedName>
</protein>
<dbReference type="InterPro" id="IPR004360">
    <property type="entry name" value="Glyas_Fos-R_dOase_dom"/>
</dbReference>
<dbReference type="InterPro" id="IPR000335">
    <property type="entry name" value="Bleomycin-R"/>
</dbReference>
<dbReference type="InterPro" id="IPR037523">
    <property type="entry name" value="VOC_core"/>
</dbReference>
<dbReference type="GO" id="GO:0046677">
    <property type="term" value="P:response to antibiotic"/>
    <property type="evidence" value="ECO:0007669"/>
    <property type="project" value="UniProtKB-KW"/>
</dbReference>
<evidence type="ECO:0000259" key="4">
    <source>
        <dbReference type="PROSITE" id="PS51819"/>
    </source>
</evidence>
<evidence type="ECO:0000256" key="2">
    <source>
        <dbReference type="ARBA" id="ARBA00021572"/>
    </source>
</evidence>
<dbReference type="PROSITE" id="PS51819">
    <property type="entry name" value="VOC"/>
    <property type="match status" value="1"/>
</dbReference>
<organism evidence="5 6">
    <name type="scientific">Xaviernesmea oryzae</name>
    <dbReference type="NCBI Taxonomy" id="464029"/>
    <lineage>
        <taxon>Bacteria</taxon>
        <taxon>Pseudomonadati</taxon>
        <taxon>Pseudomonadota</taxon>
        <taxon>Alphaproteobacteria</taxon>
        <taxon>Hyphomicrobiales</taxon>
        <taxon>Rhizobiaceae</taxon>
        <taxon>Rhizobium/Agrobacterium group</taxon>
        <taxon>Xaviernesmea</taxon>
    </lineage>
</organism>
<gene>
    <name evidence="5" type="ORF">BJF93_10950</name>
</gene>
<dbReference type="SUPFAM" id="SSF54593">
    <property type="entry name" value="Glyoxalase/Bleomycin resistance protein/Dihydroxybiphenyl dioxygenase"/>
    <property type="match status" value="1"/>
</dbReference>
<evidence type="ECO:0000256" key="3">
    <source>
        <dbReference type="ARBA" id="ARBA00023251"/>
    </source>
</evidence>
<feature type="domain" description="VOC" evidence="4">
    <location>
        <begin position="3"/>
        <end position="134"/>
    </location>
</feature>
<comment type="caution">
    <text evidence="5">The sequence shown here is derived from an EMBL/GenBank/DDBJ whole genome shotgun (WGS) entry which is preliminary data.</text>
</comment>
<name>A0A1Q9AX94_9HYPH</name>
<dbReference type="OrthoDB" id="284897at2"/>
<dbReference type="CDD" id="cd08349">
    <property type="entry name" value="BLMA_like"/>
    <property type="match status" value="1"/>
</dbReference>
<dbReference type="AlphaFoldDB" id="A0A1Q9AX94"/>